<gene>
    <name evidence="2" type="ORF">QRB35_05330</name>
</gene>
<protein>
    <submittedName>
        <fullName evidence="2">Uncharacterized protein</fullName>
    </submittedName>
</protein>
<reference evidence="2" key="2">
    <citation type="submission" date="2023-06" db="EMBL/GenBank/DDBJ databases">
        <authorList>
            <person name="Spilker T."/>
        </authorList>
    </citation>
    <scope>NUCLEOTIDE SEQUENCE</scope>
    <source>
        <strain evidence="2">FLAC1071</strain>
    </source>
</reference>
<proteinExistence type="predicted"/>
<comment type="caution">
    <text evidence="2">The sequence shown here is derived from an EMBL/GenBank/DDBJ whole genome shotgun (WGS) entry which is preliminary data.</text>
</comment>
<evidence type="ECO:0000256" key="1">
    <source>
        <dbReference type="SAM" id="MobiDB-lite"/>
    </source>
</evidence>
<keyword evidence="3" id="KW-1185">Reference proteome</keyword>
<evidence type="ECO:0000313" key="3">
    <source>
        <dbReference type="Proteomes" id="UP001529272"/>
    </source>
</evidence>
<dbReference type="RefSeq" id="WP_232527340.1">
    <property type="nucleotide sequence ID" value="NZ_CP015267.1"/>
</dbReference>
<feature type="compositionally biased region" description="Basic residues" evidence="1">
    <location>
        <begin position="74"/>
        <end position="87"/>
    </location>
</feature>
<organism evidence="2 3">
    <name type="scientific">Mycobacterium intracellulare subsp. chimaera</name>
    <dbReference type="NCBI Taxonomy" id="222805"/>
    <lineage>
        <taxon>Bacteria</taxon>
        <taxon>Bacillati</taxon>
        <taxon>Actinomycetota</taxon>
        <taxon>Actinomycetes</taxon>
        <taxon>Mycobacteriales</taxon>
        <taxon>Mycobacteriaceae</taxon>
        <taxon>Mycobacterium</taxon>
        <taxon>Mycobacterium avium complex (MAC)</taxon>
    </lineage>
</organism>
<dbReference type="Proteomes" id="UP001529272">
    <property type="component" value="Unassembled WGS sequence"/>
</dbReference>
<name>A0ABT7NWP2_MYCIT</name>
<feature type="region of interest" description="Disordered" evidence="1">
    <location>
        <begin position="67"/>
        <end position="103"/>
    </location>
</feature>
<reference evidence="2" key="1">
    <citation type="submission" date="2023-06" db="EMBL/GenBank/DDBJ databases">
        <title>Itaconate inhibition of nontuberculous mycobacteria.</title>
        <authorList>
            <person name="Breen P."/>
            <person name="Zimbric M."/>
            <person name="Caverly L."/>
        </authorList>
    </citation>
    <scope>NUCLEOTIDE SEQUENCE</scope>
    <source>
        <strain evidence="2">FLAC1071</strain>
    </source>
</reference>
<evidence type="ECO:0000313" key="2">
    <source>
        <dbReference type="EMBL" id="MDM3925446.1"/>
    </source>
</evidence>
<accession>A0ABT7NWP2</accession>
<sequence length="103" mass="11016">MQSAGEVTTRLVVGSAIGRSPPLISRAMNWLAVSHPLGAFGAPSTSDSWMRYSGALSMNDCRASGLNDSGVSRKFPHCRAKSVSHSRKTPEPWAGSSPWSTRK</sequence>
<dbReference type="EMBL" id="JASZZX010000003">
    <property type="protein sequence ID" value="MDM3925446.1"/>
    <property type="molecule type" value="Genomic_DNA"/>
</dbReference>